<sequence length="668" mass="71202">MQEHVTDAMVGATVDGRYLIQSRLARGGMSTVYLATDMRLDREVALKIMYPHLAEDPSFLERFVREAKSAARLSHPHVVGVQDQGFDGNVAYLAMEYVPGHTLRDVLREKGALKPRLALALLDPVVEGLAAAHSAGLVHRDVKPENVLMSSDGRIKIGDFGLAKAASTTSNTGTLIGTVAYLSPELVTGSPADARSDVYSVGIMLFEMLTGRQPFTGDVPIHVAFQHVNSSVPAPSSVVPGLAADLDELVLWCTAHDPEQRPIDANALLGELRHVRTTLSDADLDGHSEPAPPAAPAVKQPVPAPNPTEVLRGDQNRTTVISPSYQHTRALARPPEAAVPDPAPAAPTKRQVRAQQRDQARQARRPEHSLRRNPGRRGLLWIIVLALLAILAAGAGWFFGLGPGAAVDIPAVSGKPAGEAQSLLDGQGLNYRLEESFHEEFEEGVAIGTEPPAGEQIRRFETLTLIVSKGPELFDVPALDGLTVQEAQSRLEGMNLALGGRNEAYDEEVPAGQVLAQDPAAGEQLRRGTPVDVTLSKGPRPFDVPQVIGLGQDEAVAVLEEAGLEAEIAPEAVFDRDVAEGDVAAQSPAEGSVVRGDTVTLTLSKGPRMVEVPDFVGEQVDDARRALEDLGFRVEVNKILGGFFGTVRAQDPAGKEVPEGSVITLTVV</sequence>
<keyword evidence="10" id="KW-1133">Transmembrane helix</keyword>
<feature type="region of interest" description="Disordered" evidence="9">
    <location>
        <begin position="282"/>
        <end position="371"/>
    </location>
</feature>
<evidence type="ECO:0000256" key="9">
    <source>
        <dbReference type="SAM" id="MobiDB-lite"/>
    </source>
</evidence>
<keyword evidence="4" id="KW-0547">Nucleotide-binding</keyword>
<dbReference type="PANTHER" id="PTHR43289:SF34">
    <property type="entry name" value="SERINE_THREONINE-PROTEIN KINASE YBDM-RELATED"/>
    <property type="match status" value="1"/>
</dbReference>
<evidence type="ECO:0000256" key="8">
    <source>
        <dbReference type="ARBA" id="ARBA00048679"/>
    </source>
</evidence>
<dbReference type="Gene3D" id="1.10.510.10">
    <property type="entry name" value="Transferase(Phosphotransferase) domain 1"/>
    <property type="match status" value="1"/>
</dbReference>
<dbReference type="Pfam" id="PF03793">
    <property type="entry name" value="PASTA"/>
    <property type="match status" value="4"/>
</dbReference>
<dbReference type="SMART" id="SM00220">
    <property type="entry name" value="S_TKc"/>
    <property type="match status" value="1"/>
</dbReference>
<dbReference type="PANTHER" id="PTHR43289">
    <property type="entry name" value="MITOGEN-ACTIVATED PROTEIN KINASE KINASE KINASE 20-RELATED"/>
    <property type="match status" value="1"/>
</dbReference>
<evidence type="ECO:0000256" key="7">
    <source>
        <dbReference type="ARBA" id="ARBA00047899"/>
    </source>
</evidence>
<evidence type="ECO:0000256" key="3">
    <source>
        <dbReference type="ARBA" id="ARBA00022679"/>
    </source>
</evidence>
<evidence type="ECO:0000259" key="11">
    <source>
        <dbReference type="PROSITE" id="PS50011"/>
    </source>
</evidence>
<feature type="domain" description="PASTA" evidence="12">
    <location>
        <begin position="404"/>
        <end position="469"/>
    </location>
</feature>
<feature type="compositionally biased region" description="Basic and acidic residues" evidence="9">
    <location>
        <begin position="355"/>
        <end position="370"/>
    </location>
</feature>
<evidence type="ECO:0000256" key="10">
    <source>
        <dbReference type="SAM" id="Phobius"/>
    </source>
</evidence>
<dbReference type="PROSITE" id="PS51178">
    <property type="entry name" value="PASTA"/>
    <property type="match status" value="4"/>
</dbReference>
<keyword evidence="6" id="KW-0067">ATP-binding</keyword>
<evidence type="ECO:0000313" key="13">
    <source>
        <dbReference type="EMBL" id="GLB68673.1"/>
    </source>
</evidence>
<organism evidence="13 14">
    <name type="scientific">Arthrobacter mangrovi</name>
    <dbReference type="NCBI Taxonomy" id="2966350"/>
    <lineage>
        <taxon>Bacteria</taxon>
        <taxon>Bacillati</taxon>
        <taxon>Actinomycetota</taxon>
        <taxon>Actinomycetes</taxon>
        <taxon>Micrococcales</taxon>
        <taxon>Micrococcaceae</taxon>
        <taxon>Arthrobacter</taxon>
    </lineage>
</organism>
<evidence type="ECO:0000256" key="6">
    <source>
        <dbReference type="ARBA" id="ARBA00022840"/>
    </source>
</evidence>
<dbReference type="EC" id="2.7.11.1" evidence="1"/>
<dbReference type="InterPro" id="IPR011009">
    <property type="entry name" value="Kinase-like_dom_sf"/>
</dbReference>
<accession>A0ABQ5MXJ7</accession>
<protein>
    <recommendedName>
        <fullName evidence="1">non-specific serine/threonine protein kinase</fullName>
        <ecNumber evidence="1">2.7.11.1</ecNumber>
    </recommendedName>
</protein>
<evidence type="ECO:0000256" key="2">
    <source>
        <dbReference type="ARBA" id="ARBA00022527"/>
    </source>
</evidence>
<dbReference type="SMART" id="SM00740">
    <property type="entry name" value="PASTA"/>
    <property type="match status" value="4"/>
</dbReference>
<dbReference type="Pfam" id="PF00069">
    <property type="entry name" value="Pkinase"/>
    <property type="match status" value="1"/>
</dbReference>
<dbReference type="PROSITE" id="PS50011">
    <property type="entry name" value="PROTEIN_KINASE_DOM"/>
    <property type="match status" value="1"/>
</dbReference>
<comment type="catalytic activity">
    <reaction evidence="7">
        <text>L-threonyl-[protein] + ATP = O-phospho-L-threonyl-[protein] + ADP + H(+)</text>
        <dbReference type="Rhea" id="RHEA:46608"/>
        <dbReference type="Rhea" id="RHEA-COMP:11060"/>
        <dbReference type="Rhea" id="RHEA-COMP:11605"/>
        <dbReference type="ChEBI" id="CHEBI:15378"/>
        <dbReference type="ChEBI" id="CHEBI:30013"/>
        <dbReference type="ChEBI" id="CHEBI:30616"/>
        <dbReference type="ChEBI" id="CHEBI:61977"/>
        <dbReference type="ChEBI" id="CHEBI:456216"/>
        <dbReference type="EC" id="2.7.11.1"/>
    </reaction>
</comment>
<comment type="caution">
    <text evidence="13">The sequence shown here is derived from an EMBL/GenBank/DDBJ whole genome shotgun (WGS) entry which is preliminary data.</text>
</comment>
<dbReference type="InterPro" id="IPR008271">
    <property type="entry name" value="Ser/Thr_kinase_AS"/>
</dbReference>
<evidence type="ECO:0000313" key="14">
    <source>
        <dbReference type="Proteomes" id="UP001209654"/>
    </source>
</evidence>
<dbReference type="PROSITE" id="PS00108">
    <property type="entry name" value="PROTEIN_KINASE_ST"/>
    <property type="match status" value="1"/>
</dbReference>
<feature type="domain" description="Protein kinase" evidence="11">
    <location>
        <begin position="18"/>
        <end position="277"/>
    </location>
</feature>
<dbReference type="Gene3D" id="3.30.10.20">
    <property type="match status" value="4"/>
</dbReference>
<evidence type="ECO:0000256" key="4">
    <source>
        <dbReference type="ARBA" id="ARBA00022741"/>
    </source>
</evidence>
<dbReference type="InterPro" id="IPR005543">
    <property type="entry name" value="PASTA_dom"/>
</dbReference>
<keyword evidence="14" id="KW-1185">Reference proteome</keyword>
<dbReference type="EMBL" id="BRVS01000021">
    <property type="protein sequence ID" value="GLB68673.1"/>
    <property type="molecule type" value="Genomic_DNA"/>
</dbReference>
<evidence type="ECO:0000256" key="1">
    <source>
        <dbReference type="ARBA" id="ARBA00012513"/>
    </source>
</evidence>
<dbReference type="SUPFAM" id="SSF56112">
    <property type="entry name" value="Protein kinase-like (PK-like)"/>
    <property type="match status" value="1"/>
</dbReference>
<keyword evidence="5 13" id="KW-0418">Kinase</keyword>
<dbReference type="InterPro" id="IPR000719">
    <property type="entry name" value="Prot_kinase_dom"/>
</dbReference>
<dbReference type="Proteomes" id="UP001209654">
    <property type="component" value="Unassembled WGS sequence"/>
</dbReference>
<dbReference type="RefSeq" id="WP_264796770.1">
    <property type="nucleotide sequence ID" value="NZ_BRVS01000021.1"/>
</dbReference>
<name>A0ABQ5MXJ7_9MICC</name>
<feature type="domain" description="PASTA" evidence="12">
    <location>
        <begin position="538"/>
        <end position="605"/>
    </location>
</feature>
<feature type="compositionally biased region" description="Polar residues" evidence="9">
    <location>
        <begin position="316"/>
        <end position="327"/>
    </location>
</feature>
<keyword evidence="3" id="KW-0808">Transferase</keyword>
<dbReference type="CDD" id="cd06577">
    <property type="entry name" value="PASTA_pknB"/>
    <property type="match status" value="4"/>
</dbReference>
<keyword evidence="10" id="KW-0472">Membrane</keyword>
<feature type="domain" description="PASTA" evidence="12">
    <location>
        <begin position="606"/>
        <end position="668"/>
    </location>
</feature>
<dbReference type="Gene3D" id="3.30.200.20">
    <property type="entry name" value="Phosphorylase Kinase, domain 1"/>
    <property type="match status" value="1"/>
</dbReference>
<proteinExistence type="predicted"/>
<feature type="domain" description="PASTA" evidence="12">
    <location>
        <begin position="470"/>
        <end position="537"/>
    </location>
</feature>
<comment type="catalytic activity">
    <reaction evidence="8">
        <text>L-seryl-[protein] + ATP = O-phospho-L-seryl-[protein] + ADP + H(+)</text>
        <dbReference type="Rhea" id="RHEA:17989"/>
        <dbReference type="Rhea" id="RHEA-COMP:9863"/>
        <dbReference type="Rhea" id="RHEA-COMP:11604"/>
        <dbReference type="ChEBI" id="CHEBI:15378"/>
        <dbReference type="ChEBI" id="CHEBI:29999"/>
        <dbReference type="ChEBI" id="CHEBI:30616"/>
        <dbReference type="ChEBI" id="CHEBI:83421"/>
        <dbReference type="ChEBI" id="CHEBI:456216"/>
        <dbReference type="EC" id="2.7.11.1"/>
    </reaction>
</comment>
<keyword evidence="10" id="KW-0812">Transmembrane</keyword>
<evidence type="ECO:0000259" key="12">
    <source>
        <dbReference type="PROSITE" id="PS51178"/>
    </source>
</evidence>
<gene>
    <name evidence="13" type="ORF">AHIS1636_31150</name>
</gene>
<evidence type="ECO:0000256" key="5">
    <source>
        <dbReference type="ARBA" id="ARBA00022777"/>
    </source>
</evidence>
<dbReference type="NCBIfam" id="NF033483">
    <property type="entry name" value="PknB_PASTA_kin"/>
    <property type="match status" value="1"/>
</dbReference>
<dbReference type="GO" id="GO:0004674">
    <property type="term" value="F:protein serine/threonine kinase activity"/>
    <property type="evidence" value="ECO:0007669"/>
    <property type="project" value="UniProtKB-KW"/>
</dbReference>
<dbReference type="CDD" id="cd14014">
    <property type="entry name" value="STKc_PknB_like"/>
    <property type="match status" value="1"/>
</dbReference>
<reference evidence="13 14" key="1">
    <citation type="journal article" date="2023" name="Int. J. Syst. Evol. Microbiol.">
        <title>Arthrobacter mangrovi sp. nov., an actinobacterium isolated from the rhizosphere of a mangrove.</title>
        <authorList>
            <person name="Hamada M."/>
            <person name="Saitou S."/>
            <person name="Enomoto N."/>
            <person name="Nanri K."/>
            <person name="Hidaka K."/>
            <person name="Miura T."/>
            <person name="Tamura T."/>
        </authorList>
    </citation>
    <scope>NUCLEOTIDE SEQUENCE [LARGE SCALE GENOMIC DNA]</scope>
    <source>
        <strain evidence="13 14">NBRC 112813</strain>
    </source>
</reference>
<feature type="transmembrane region" description="Helical" evidence="10">
    <location>
        <begin position="379"/>
        <end position="400"/>
    </location>
</feature>
<keyword evidence="2 13" id="KW-0723">Serine/threonine-protein kinase</keyword>